<evidence type="ECO:0000313" key="14">
    <source>
        <dbReference type="Proteomes" id="UP000052015"/>
    </source>
</evidence>
<dbReference type="PRINTS" id="PR00344">
    <property type="entry name" value="BCTRLSENSOR"/>
</dbReference>
<reference evidence="13 14" key="1">
    <citation type="submission" date="2015-09" db="EMBL/GenBank/DDBJ databases">
        <title>Draft genome sequence of a Caloramator mitchellensis, a moderate thermophile from the Great Artesian Basin of Australia.</title>
        <authorList>
            <person name="Patel B.K."/>
        </authorList>
    </citation>
    <scope>NUCLEOTIDE SEQUENCE [LARGE SCALE GENOMIC DNA]</scope>
    <source>
        <strain evidence="13 14">VF08</strain>
    </source>
</reference>
<dbReference type="PANTHER" id="PTHR43711">
    <property type="entry name" value="TWO-COMPONENT HISTIDINE KINASE"/>
    <property type="match status" value="1"/>
</dbReference>
<dbReference type="CDD" id="cd16922">
    <property type="entry name" value="HATPase_EvgS-ArcB-TorS-like"/>
    <property type="match status" value="1"/>
</dbReference>
<dbReference type="STRING" id="908809.ABG79_00617"/>
<dbReference type="PROSITE" id="PS50113">
    <property type="entry name" value="PAC"/>
    <property type="match status" value="1"/>
</dbReference>
<dbReference type="Pfam" id="PF08447">
    <property type="entry name" value="PAS_3"/>
    <property type="match status" value="1"/>
</dbReference>
<evidence type="ECO:0000256" key="4">
    <source>
        <dbReference type="ARBA" id="ARBA00022679"/>
    </source>
</evidence>
<keyword evidence="5" id="KW-0547">Nucleotide-binding</keyword>
<dbReference type="Pfam" id="PF00512">
    <property type="entry name" value="HisKA"/>
    <property type="match status" value="1"/>
</dbReference>
<dbReference type="RefSeq" id="WP_057976981.1">
    <property type="nucleotide sequence ID" value="NZ_LKHP01000002.1"/>
</dbReference>
<dbReference type="InterPro" id="IPR003594">
    <property type="entry name" value="HATPase_dom"/>
</dbReference>
<dbReference type="PROSITE" id="PS50109">
    <property type="entry name" value="HIS_KIN"/>
    <property type="match status" value="1"/>
</dbReference>
<dbReference type="SMART" id="SM00388">
    <property type="entry name" value="HisKA"/>
    <property type="match status" value="1"/>
</dbReference>
<evidence type="ECO:0000256" key="1">
    <source>
        <dbReference type="ARBA" id="ARBA00000085"/>
    </source>
</evidence>
<dbReference type="InterPro" id="IPR003661">
    <property type="entry name" value="HisK_dim/P_dom"/>
</dbReference>
<evidence type="ECO:0000256" key="5">
    <source>
        <dbReference type="ARBA" id="ARBA00022741"/>
    </source>
</evidence>
<dbReference type="Pfam" id="PF02518">
    <property type="entry name" value="HATPase_c"/>
    <property type="match status" value="1"/>
</dbReference>
<keyword evidence="8" id="KW-0902">Two-component regulatory system</keyword>
<dbReference type="SUPFAM" id="SSF47384">
    <property type="entry name" value="Homodimeric domain of signal transducing histidine kinase"/>
    <property type="match status" value="1"/>
</dbReference>
<dbReference type="PATRIC" id="fig|908809.3.peg.620"/>
<proteinExistence type="predicted"/>
<dbReference type="CDD" id="cd00082">
    <property type="entry name" value="HisKA"/>
    <property type="match status" value="1"/>
</dbReference>
<evidence type="ECO:0000256" key="8">
    <source>
        <dbReference type="ARBA" id="ARBA00023012"/>
    </source>
</evidence>
<dbReference type="SUPFAM" id="SSF55874">
    <property type="entry name" value="ATPase domain of HSP90 chaperone/DNA topoisomerase II/histidine kinase"/>
    <property type="match status" value="1"/>
</dbReference>
<dbReference type="InterPro" id="IPR000700">
    <property type="entry name" value="PAS-assoc_C"/>
</dbReference>
<dbReference type="SMART" id="SM00086">
    <property type="entry name" value="PAC"/>
    <property type="match status" value="2"/>
</dbReference>
<accession>A0A0R3K319</accession>
<keyword evidence="14" id="KW-1185">Reference proteome</keyword>
<dbReference type="Proteomes" id="UP000052015">
    <property type="component" value="Unassembled WGS sequence"/>
</dbReference>
<comment type="catalytic activity">
    <reaction evidence="1">
        <text>ATP + protein L-histidine = ADP + protein N-phospho-L-histidine.</text>
        <dbReference type="EC" id="2.7.13.3"/>
    </reaction>
</comment>
<comment type="caution">
    <text evidence="13">The sequence shown here is derived from an EMBL/GenBank/DDBJ whole genome shotgun (WGS) entry which is preliminary data.</text>
</comment>
<dbReference type="Gene3D" id="1.10.287.130">
    <property type="match status" value="1"/>
</dbReference>
<dbReference type="InterPro" id="IPR001610">
    <property type="entry name" value="PAC"/>
</dbReference>
<dbReference type="PROSITE" id="PS50112">
    <property type="entry name" value="PAS"/>
    <property type="match status" value="1"/>
</dbReference>
<keyword evidence="4 13" id="KW-0808">Transferase</keyword>
<dbReference type="InterPro" id="IPR036890">
    <property type="entry name" value="HATPase_C_sf"/>
</dbReference>
<dbReference type="Pfam" id="PF13426">
    <property type="entry name" value="PAS_9"/>
    <property type="match status" value="1"/>
</dbReference>
<dbReference type="EMBL" id="LKHP01000002">
    <property type="protein sequence ID" value="KRQ87812.1"/>
    <property type="molecule type" value="Genomic_DNA"/>
</dbReference>
<name>A0A0R3K319_CALMK</name>
<evidence type="ECO:0000313" key="13">
    <source>
        <dbReference type="EMBL" id="KRQ87812.1"/>
    </source>
</evidence>
<keyword evidence="9" id="KW-0175">Coiled coil</keyword>
<dbReference type="GO" id="GO:0000155">
    <property type="term" value="F:phosphorelay sensor kinase activity"/>
    <property type="evidence" value="ECO:0007669"/>
    <property type="project" value="InterPro"/>
</dbReference>
<feature type="domain" description="Histidine kinase" evidence="10">
    <location>
        <begin position="389"/>
        <end position="610"/>
    </location>
</feature>
<feature type="domain" description="PAS" evidence="11">
    <location>
        <begin position="2"/>
        <end position="72"/>
    </location>
</feature>
<dbReference type="InterPro" id="IPR000014">
    <property type="entry name" value="PAS"/>
</dbReference>
<dbReference type="EC" id="2.7.13.3" evidence="2"/>
<dbReference type="Gene3D" id="3.30.450.20">
    <property type="entry name" value="PAS domain"/>
    <property type="match status" value="3"/>
</dbReference>
<dbReference type="FunFam" id="3.30.565.10:FF:000037">
    <property type="entry name" value="Hybrid sensor histidine kinase/response regulator"/>
    <property type="match status" value="1"/>
</dbReference>
<dbReference type="Gene3D" id="3.30.565.10">
    <property type="entry name" value="Histidine kinase-like ATPase, C-terminal domain"/>
    <property type="match status" value="1"/>
</dbReference>
<dbReference type="GO" id="GO:0005524">
    <property type="term" value="F:ATP binding"/>
    <property type="evidence" value="ECO:0007669"/>
    <property type="project" value="UniProtKB-KW"/>
</dbReference>
<dbReference type="NCBIfam" id="TIGR00229">
    <property type="entry name" value="sensory_box"/>
    <property type="match status" value="2"/>
</dbReference>
<dbReference type="OrthoDB" id="9813394at2"/>
<feature type="domain" description="PAC" evidence="12">
    <location>
        <begin position="75"/>
        <end position="127"/>
    </location>
</feature>
<sequence>MENIDLSLIINNIPEIITVFDGDGKISFISPSVKDILGYSVEESLNANIFGGIRKSDVEKVKNIIDYIRTTKGSANVEYRYRHSKGKYVWLESNGRVIYDKSGNEIGIISFTRDITEKKRLLREHEKKEEILRTIIESTKGGVLVYDNQKNILNINSILKKLLNIDMEVSSAKELHGYGQRLIKNFDAFMKKVKIFTRMKNITTGRVETFDGRFYEFYTKRVSKSGKNFGRIWQIFDVTSLVKTEEELKRKERQYRMFFELMPDPIVVHKQGEILYANKAARRMAGMDDLVGKSVFDFLHRDFFEIVNERIKNVQQGGEAQPWIQEKIFNKFGEEIDVEVAATPVDIDGEAVSLIVLRDLREKKQAEKNIMQLKEAVEIERIRTEFFANISHELRTPLNVILGSLQLVELYSKNNELDNEKIKKYTDIMKQNCFRLLRIVNNLIDITKIDAGFMELVPSNNDIVKVVEDIVMSVSDYVESYGLNIIFDTEIEEKFIAFDPDKIERILLNLISNAVKFTDKDGYIYVNLYDKKDYIRICVKDTGIGIPKDKIGIVFERFRQVDKSLNRNREGSGIGLALVKSLVEMHGGKVKVRSKLNEGSEFIIDIPTKLKVENSELMSRNATKSHVESINIEFSDIYK</sequence>
<evidence type="ECO:0000259" key="11">
    <source>
        <dbReference type="PROSITE" id="PS50112"/>
    </source>
</evidence>
<dbReference type="SMART" id="SM00387">
    <property type="entry name" value="HATPase_c"/>
    <property type="match status" value="1"/>
</dbReference>
<dbReference type="AlphaFoldDB" id="A0A0R3K319"/>
<evidence type="ECO:0000256" key="2">
    <source>
        <dbReference type="ARBA" id="ARBA00012438"/>
    </source>
</evidence>
<keyword evidence="7" id="KW-0067">ATP-binding</keyword>
<dbReference type="SMART" id="SM00091">
    <property type="entry name" value="PAS"/>
    <property type="match status" value="3"/>
</dbReference>
<dbReference type="SUPFAM" id="SSF55785">
    <property type="entry name" value="PYP-like sensor domain (PAS domain)"/>
    <property type="match status" value="3"/>
</dbReference>
<evidence type="ECO:0000256" key="3">
    <source>
        <dbReference type="ARBA" id="ARBA00022553"/>
    </source>
</evidence>
<dbReference type="InterPro" id="IPR004358">
    <property type="entry name" value="Sig_transdc_His_kin-like_C"/>
</dbReference>
<evidence type="ECO:0000256" key="6">
    <source>
        <dbReference type="ARBA" id="ARBA00022777"/>
    </source>
</evidence>
<dbReference type="CDD" id="cd00130">
    <property type="entry name" value="PAS"/>
    <property type="match status" value="2"/>
</dbReference>
<evidence type="ECO:0000256" key="9">
    <source>
        <dbReference type="SAM" id="Coils"/>
    </source>
</evidence>
<evidence type="ECO:0000256" key="7">
    <source>
        <dbReference type="ARBA" id="ARBA00022840"/>
    </source>
</evidence>
<evidence type="ECO:0000259" key="12">
    <source>
        <dbReference type="PROSITE" id="PS50113"/>
    </source>
</evidence>
<evidence type="ECO:0000259" key="10">
    <source>
        <dbReference type="PROSITE" id="PS50109"/>
    </source>
</evidence>
<dbReference type="InterPro" id="IPR050736">
    <property type="entry name" value="Sensor_HK_Regulatory"/>
</dbReference>
<organism evidence="13 14">
    <name type="scientific">Caloramator mitchellensis</name>
    <dbReference type="NCBI Taxonomy" id="908809"/>
    <lineage>
        <taxon>Bacteria</taxon>
        <taxon>Bacillati</taxon>
        <taxon>Bacillota</taxon>
        <taxon>Clostridia</taxon>
        <taxon>Eubacteriales</taxon>
        <taxon>Clostridiaceae</taxon>
        <taxon>Caloramator</taxon>
    </lineage>
</organism>
<keyword evidence="3" id="KW-0597">Phosphoprotein</keyword>
<keyword evidence="6 13" id="KW-0418">Kinase</keyword>
<dbReference type="InterPro" id="IPR035965">
    <property type="entry name" value="PAS-like_dom_sf"/>
</dbReference>
<feature type="coiled-coil region" evidence="9">
    <location>
        <begin position="356"/>
        <end position="383"/>
    </location>
</feature>
<protein>
    <recommendedName>
        <fullName evidence="2">histidine kinase</fullName>
        <ecNumber evidence="2">2.7.13.3</ecNumber>
    </recommendedName>
</protein>
<dbReference type="InterPro" id="IPR013655">
    <property type="entry name" value="PAS_fold_3"/>
</dbReference>
<dbReference type="FunFam" id="1.10.287.130:FF:000001">
    <property type="entry name" value="Two-component sensor histidine kinase"/>
    <property type="match status" value="1"/>
</dbReference>
<dbReference type="InterPro" id="IPR005467">
    <property type="entry name" value="His_kinase_dom"/>
</dbReference>
<dbReference type="InterPro" id="IPR036097">
    <property type="entry name" value="HisK_dim/P_sf"/>
</dbReference>
<dbReference type="PANTHER" id="PTHR43711:SF26">
    <property type="entry name" value="SENSOR HISTIDINE KINASE RCSC"/>
    <property type="match status" value="1"/>
</dbReference>
<gene>
    <name evidence="13" type="primary">tmoS</name>
    <name evidence="13" type="ORF">ABG79_00617</name>
</gene>